<evidence type="ECO:0000313" key="2">
    <source>
        <dbReference type="Proteomes" id="UP001652625"/>
    </source>
</evidence>
<keyword evidence="2" id="KW-1185">Reference proteome</keyword>
<organism evidence="2 3">
    <name type="scientific">Hydra vulgaris</name>
    <name type="common">Hydra</name>
    <name type="synonym">Hydra attenuata</name>
    <dbReference type="NCBI Taxonomy" id="6087"/>
    <lineage>
        <taxon>Eukaryota</taxon>
        <taxon>Metazoa</taxon>
        <taxon>Cnidaria</taxon>
        <taxon>Hydrozoa</taxon>
        <taxon>Hydroidolina</taxon>
        <taxon>Anthoathecata</taxon>
        <taxon>Aplanulata</taxon>
        <taxon>Hydridae</taxon>
        <taxon>Hydra</taxon>
    </lineage>
</organism>
<dbReference type="GeneID" id="136076135"/>
<dbReference type="InterPro" id="IPR016197">
    <property type="entry name" value="Chromo-like_dom_sf"/>
</dbReference>
<dbReference type="Proteomes" id="UP001652625">
    <property type="component" value="Chromosome 02"/>
</dbReference>
<dbReference type="SUPFAM" id="SSF54160">
    <property type="entry name" value="Chromo domain-like"/>
    <property type="match status" value="1"/>
</dbReference>
<dbReference type="CDD" id="cd00024">
    <property type="entry name" value="CD_CSD"/>
    <property type="match status" value="1"/>
</dbReference>
<reference evidence="2" key="1">
    <citation type="submission" date="2025-05" db="UniProtKB">
        <authorList>
            <consortium name="RefSeq"/>
        </authorList>
    </citation>
    <scope>NUCLEOTIDE SEQUENCE [LARGE SCALE GENOMIC DNA]</scope>
</reference>
<dbReference type="PANTHER" id="PTHR46585">
    <property type="entry name" value="INTEGRASE CORE DOMAIN CONTAINING PROTEIN"/>
    <property type="match status" value="1"/>
</dbReference>
<dbReference type="RefSeq" id="XP_065645676.1">
    <property type="nucleotide sequence ID" value="XM_065789604.1"/>
</dbReference>
<dbReference type="PANTHER" id="PTHR46585:SF1">
    <property type="entry name" value="CHROMO DOMAIN-CONTAINING PROTEIN"/>
    <property type="match status" value="1"/>
</dbReference>
<dbReference type="PROSITE" id="PS50013">
    <property type="entry name" value="CHROMO_2"/>
    <property type="match status" value="1"/>
</dbReference>
<dbReference type="Gene3D" id="2.40.50.40">
    <property type="match status" value="1"/>
</dbReference>
<feature type="domain" description="Chromo" evidence="1">
    <location>
        <begin position="98"/>
        <end position="137"/>
    </location>
</feature>
<accession>A0ABM4B9V0</accession>
<sequence length="137" mass="16301">MKEKMFKYFSANSTRKYIDVLDEMVNKYNNTRHSSIKMTPVKASDEKNKNIVWLNLNENARSESYTDPPTYKIADNNGEEIQGTFYEQELQKTNQEIFRIEKVIRKLKNKSLVKWYGYPESFNSWIDNKELIDLSDP</sequence>
<gene>
    <name evidence="3" type="primary">LOC136076135</name>
</gene>
<proteinExistence type="predicted"/>
<evidence type="ECO:0000313" key="3">
    <source>
        <dbReference type="RefSeq" id="XP_065645676.1"/>
    </source>
</evidence>
<name>A0ABM4B9V0_HYDVU</name>
<protein>
    <submittedName>
        <fullName evidence="3">Uncharacterized protein LOC136076135</fullName>
    </submittedName>
</protein>
<evidence type="ECO:0000259" key="1">
    <source>
        <dbReference type="PROSITE" id="PS50013"/>
    </source>
</evidence>
<dbReference type="InterPro" id="IPR000953">
    <property type="entry name" value="Chromo/chromo_shadow_dom"/>
</dbReference>
<reference evidence="3" key="2">
    <citation type="submission" date="2025-08" db="UniProtKB">
        <authorList>
            <consortium name="RefSeq"/>
        </authorList>
    </citation>
    <scope>IDENTIFICATION</scope>
</reference>